<accession>A0A1L3LNM6</accession>
<organism evidence="1 2">
    <name type="scientific">Sinorhizobium americanum</name>
    <dbReference type="NCBI Taxonomy" id="194963"/>
    <lineage>
        <taxon>Bacteria</taxon>
        <taxon>Pseudomonadati</taxon>
        <taxon>Pseudomonadota</taxon>
        <taxon>Alphaproteobacteria</taxon>
        <taxon>Hyphomicrobiales</taxon>
        <taxon>Rhizobiaceae</taxon>
        <taxon>Sinorhizobium/Ensifer group</taxon>
        <taxon>Sinorhizobium</taxon>
    </lineage>
</organism>
<evidence type="ECO:0000313" key="2">
    <source>
        <dbReference type="Proteomes" id="UP000182306"/>
    </source>
</evidence>
<keyword evidence="2" id="KW-1185">Reference proteome</keyword>
<protein>
    <submittedName>
        <fullName evidence="1">Uncharacterized protein</fullName>
    </submittedName>
</protein>
<sequence length="58" mass="6297">MHPARCGCGCARESLKYIIVNIAMLFCIQTRDVTGMQNRATVCAIVRNEEGVSAGLQP</sequence>
<dbReference type="STRING" id="194963.SAMCFNEI73_Ch2418"/>
<proteinExistence type="predicted"/>
<name>A0A1L3LNM6_9HYPH</name>
<dbReference type="EMBL" id="CP013107">
    <property type="protein sequence ID" value="APG91697.1"/>
    <property type="molecule type" value="Genomic_DNA"/>
</dbReference>
<evidence type="ECO:0000313" key="1">
    <source>
        <dbReference type="EMBL" id="APG91697.1"/>
    </source>
</evidence>
<reference evidence="1 2" key="1">
    <citation type="submission" date="2015-10" db="EMBL/GenBank/DDBJ databases">
        <title>Genomic differences between typical nodule nitrogen-fixing rhizobial strains and those coming from bean seeds.</title>
        <authorList>
            <person name="Peralta H."/>
            <person name="Aguilar-Vera A."/>
            <person name="Diaz R."/>
            <person name="Mora Y."/>
            <person name="Martinez-Batallar G."/>
            <person name="Salazar E."/>
            <person name="Vargas-Lagunas C."/>
            <person name="Encarnacion S."/>
            <person name="Girard L."/>
            <person name="Mora J."/>
        </authorList>
    </citation>
    <scope>NUCLEOTIDE SEQUENCE [LARGE SCALE GENOMIC DNA]</scope>
    <source>
        <strain evidence="1 2">CFNEI 73</strain>
    </source>
</reference>
<dbReference type="KEGG" id="same:SAMCFNEI73_Ch2418"/>
<gene>
    <name evidence="1" type="ORF">SAMCFNEI73_Ch2418</name>
</gene>
<dbReference type="Proteomes" id="UP000182306">
    <property type="component" value="Chromosome"/>
</dbReference>
<dbReference type="AlphaFoldDB" id="A0A1L3LNM6"/>